<gene>
    <name evidence="1" type="ORF">K469DRAFT_682582</name>
</gene>
<proteinExistence type="predicted"/>
<evidence type="ECO:0000313" key="1">
    <source>
        <dbReference type="EMBL" id="KAF2176413.1"/>
    </source>
</evidence>
<dbReference type="OrthoDB" id="3913010at2759"/>
<keyword evidence="2" id="KW-1185">Reference proteome</keyword>
<dbReference type="AlphaFoldDB" id="A0A6A6DBK8"/>
<evidence type="ECO:0000313" key="2">
    <source>
        <dbReference type="Proteomes" id="UP000800200"/>
    </source>
</evidence>
<accession>A0A6A6DBK8</accession>
<reference evidence="1" key="1">
    <citation type="journal article" date="2020" name="Stud. Mycol.">
        <title>101 Dothideomycetes genomes: a test case for predicting lifestyles and emergence of pathogens.</title>
        <authorList>
            <person name="Haridas S."/>
            <person name="Albert R."/>
            <person name="Binder M."/>
            <person name="Bloem J."/>
            <person name="Labutti K."/>
            <person name="Salamov A."/>
            <person name="Andreopoulos B."/>
            <person name="Baker S."/>
            <person name="Barry K."/>
            <person name="Bills G."/>
            <person name="Bluhm B."/>
            <person name="Cannon C."/>
            <person name="Castanera R."/>
            <person name="Culley D."/>
            <person name="Daum C."/>
            <person name="Ezra D."/>
            <person name="Gonzalez J."/>
            <person name="Henrissat B."/>
            <person name="Kuo A."/>
            <person name="Liang C."/>
            <person name="Lipzen A."/>
            <person name="Lutzoni F."/>
            <person name="Magnuson J."/>
            <person name="Mondo S."/>
            <person name="Nolan M."/>
            <person name="Ohm R."/>
            <person name="Pangilinan J."/>
            <person name="Park H.-J."/>
            <person name="Ramirez L."/>
            <person name="Alfaro M."/>
            <person name="Sun H."/>
            <person name="Tritt A."/>
            <person name="Yoshinaga Y."/>
            <person name="Zwiers L.-H."/>
            <person name="Turgeon B."/>
            <person name="Goodwin S."/>
            <person name="Spatafora J."/>
            <person name="Crous P."/>
            <person name="Grigoriev I."/>
        </authorList>
    </citation>
    <scope>NUCLEOTIDE SEQUENCE</scope>
    <source>
        <strain evidence="1">CBS 207.26</strain>
    </source>
</reference>
<name>A0A6A6DBK8_9PEZI</name>
<protein>
    <submittedName>
        <fullName evidence="1">Uncharacterized protein</fullName>
    </submittedName>
</protein>
<dbReference type="EMBL" id="ML994710">
    <property type="protein sequence ID" value="KAF2176413.1"/>
    <property type="molecule type" value="Genomic_DNA"/>
</dbReference>
<sequence length="137" mass="15544">MNAEHNHDHSGNCIGHCRAQRFAMDSHCVEQFEKEKAAIKSYEDGWDRWDGPIWPWRQTNDPQSQMKMENEWQGCCNTPSERVEQLTKVVSKKSVEPPRPTKPIGSVKWASPISSLWSARTNPLCPNCGMIGSSSCL</sequence>
<organism evidence="1 2">
    <name type="scientific">Zopfia rhizophila CBS 207.26</name>
    <dbReference type="NCBI Taxonomy" id="1314779"/>
    <lineage>
        <taxon>Eukaryota</taxon>
        <taxon>Fungi</taxon>
        <taxon>Dikarya</taxon>
        <taxon>Ascomycota</taxon>
        <taxon>Pezizomycotina</taxon>
        <taxon>Dothideomycetes</taxon>
        <taxon>Dothideomycetes incertae sedis</taxon>
        <taxon>Zopfiaceae</taxon>
        <taxon>Zopfia</taxon>
    </lineage>
</organism>
<dbReference type="Proteomes" id="UP000800200">
    <property type="component" value="Unassembled WGS sequence"/>
</dbReference>